<comment type="similarity">
    <text evidence="3">Belongs to the cytochrome b560 family.</text>
</comment>
<evidence type="ECO:0000256" key="8">
    <source>
        <dbReference type="ARBA" id="ARBA00022989"/>
    </source>
</evidence>
<reference evidence="15" key="1">
    <citation type="submission" date="2017-02" db="EMBL/GenBank/DDBJ databases">
        <authorList>
            <person name="Varghese N."/>
            <person name="Submissions S."/>
        </authorList>
    </citation>
    <scope>NUCLEOTIDE SEQUENCE [LARGE SCALE GENOMIC DNA]</scope>
    <source>
        <strain evidence="15">UM2</strain>
    </source>
</reference>
<dbReference type="PIRSF" id="PIRSF000178">
    <property type="entry name" value="SDH_cyt_b560"/>
    <property type="match status" value="1"/>
</dbReference>
<proteinExistence type="inferred from homology"/>
<dbReference type="InterPro" id="IPR018495">
    <property type="entry name" value="Succ_DH_cyt_bsu_CS"/>
</dbReference>
<dbReference type="InterPro" id="IPR000701">
    <property type="entry name" value="SuccDH_FuR_B_TM-su"/>
</dbReference>
<evidence type="ECO:0000256" key="2">
    <source>
        <dbReference type="ARBA" id="ARBA00004141"/>
    </source>
</evidence>
<evidence type="ECO:0000256" key="11">
    <source>
        <dbReference type="ARBA" id="ARBA00025912"/>
    </source>
</evidence>
<dbReference type="Proteomes" id="UP000189818">
    <property type="component" value="Unassembled WGS sequence"/>
</dbReference>
<feature type="transmembrane region" description="Helical" evidence="13">
    <location>
        <begin position="60"/>
        <end position="81"/>
    </location>
</feature>
<comment type="cofactor">
    <cofactor evidence="12">
        <name>heme</name>
        <dbReference type="ChEBI" id="CHEBI:30413"/>
    </cofactor>
    <text evidence="12">The heme is bound between the two transmembrane subunits.</text>
</comment>
<dbReference type="OrthoDB" id="9799441at2"/>
<evidence type="ECO:0000256" key="5">
    <source>
        <dbReference type="ARBA" id="ARBA00022617"/>
    </source>
</evidence>
<evidence type="ECO:0000256" key="10">
    <source>
        <dbReference type="ARBA" id="ARBA00023136"/>
    </source>
</evidence>
<dbReference type="RefSeq" id="WP_079647804.1">
    <property type="nucleotide sequence ID" value="NZ_FUYM01000003.1"/>
</dbReference>
<evidence type="ECO:0000256" key="12">
    <source>
        <dbReference type="PIRSR" id="PIRSR000178-1"/>
    </source>
</evidence>
<organism evidence="14 15">
    <name type="scientific">Rhizorhabdus histidinilytica</name>
    <dbReference type="NCBI Taxonomy" id="439228"/>
    <lineage>
        <taxon>Bacteria</taxon>
        <taxon>Pseudomonadati</taxon>
        <taxon>Pseudomonadota</taxon>
        <taxon>Alphaproteobacteria</taxon>
        <taxon>Sphingomonadales</taxon>
        <taxon>Sphingomonadaceae</taxon>
        <taxon>Rhizorhabdus</taxon>
    </lineage>
</organism>
<dbReference type="EMBL" id="FUYM01000003">
    <property type="protein sequence ID" value="SKB52960.1"/>
    <property type="molecule type" value="Genomic_DNA"/>
</dbReference>
<evidence type="ECO:0000313" key="14">
    <source>
        <dbReference type="EMBL" id="SKB52960.1"/>
    </source>
</evidence>
<dbReference type="GO" id="GO:0046872">
    <property type="term" value="F:metal ion binding"/>
    <property type="evidence" value="ECO:0007669"/>
    <property type="project" value="UniProtKB-KW"/>
</dbReference>
<keyword evidence="7 12" id="KW-0479">Metal-binding</keyword>
<keyword evidence="5 12" id="KW-0349">Heme</keyword>
<dbReference type="STRING" id="439228.SAMN06295920_103467"/>
<feature type="transmembrane region" description="Helical" evidence="13">
    <location>
        <begin position="109"/>
        <end position="130"/>
    </location>
</feature>
<dbReference type="Gene3D" id="1.20.1300.10">
    <property type="entry name" value="Fumarate reductase/succinate dehydrogenase, transmembrane subunit"/>
    <property type="match status" value="1"/>
</dbReference>
<evidence type="ECO:0000256" key="7">
    <source>
        <dbReference type="ARBA" id="ARBA00022723"/>
    </source>
</evidence>
<dbReference type="NCBIfam" id="TIGR02970">
    <property type="entry name" value="succ_dehyd_cytB"/>
    <property type="match status" value="1"/>
</dbReference>
<evidence type="ECO:0000313" key="15">
    <source>
        <dbReference type="Proteomes" id="UP000189818"/>
    </source>
</evidence>
<dbReference type="PANTHER" id="PTHR10978">
    <property type="entry name" value="SUCCINATE DEHYDROGENASE CYTOCHROME B560 SUBUNIT"/>
    <property type="match status" value="1"/>
</dbReference>
<accession>A0A1T5C1C8</accession>
<dbReference type="GO" id="GO:0009055">
    <property type="term" value="F:electron transfer activity"/>
    <property type="evidence" value="ECO:0007669"/>
    <property type="project" value="InterPro"/>
</dbReference>
<evidence type="ECO:0000256" key="4">
    <source>
        <dbReference type="ARBA" id="ARBA00020076"/>
    </source>
</evidence>
<evidence type="ECO:0000256" key="6">
    <source>
        <dbReference type="ARBA" id="ARBA00022692"/>
    </source>
</evidence>
<comment type="subcellular location">
    <subcellularLocation>
        <location evidence="2">Membrane</location>
        <topology evidence="2">Multi-pass membrane protein</topology>
    </subcellularLocation>
</comment>
<dbReference type="SUPFAM" id="SSF81343">
    <property type="entry name" value="Fumarate reductase respiratory complex transmembrane subunits"/>
    <property type="match status" value="1"/>
</dbReference>
<gene>
    <name evidence="14" type="ORF">SAMN06295920_103467</name>
</gene>
<evidence type="ECO:0000256" key="13">
    <source>
        <dbReference type="SAM" id="Phobius"/>
    </source>
</evidence>
<keyword evidence="15" id="KW-1185">Reference proteome</keyword>
<comment type="subunit">
    <text evidence="11">Part of an enzyme complex containing four subunits: a flavoprotein, an iron-sulfur protein, plus two membrane-anchoring proteins, SdhC and SdhD. The complex can form homotrimers.</text>
</comment>
<dbReference type="GO" id="GO:0006099">
    <property type="term" value="P:tricarboxylic acid cycle"/>
    <property type="evidence" value="ECO:0007669"/>
    <property type="project" value="InterPro"/>
</dbReference>
<evidence type="ECO:0000256" key="3">
    <source>
        <dbReference type="ARBA" id="ARBA00007244"/>
    </source>
</evidence>
<dbReference type="GO" id="GO:0016020">
    <property type="term" value="C:membrane"/>
    <property type="evidence" value="ECO:0007669"/>
    <property type="project" value="UniProtKB-SubCell"/>
</dbReference>
<protein>
    <recommendedName>
        <fullName evidence="4">Succinate dehydrogenase cytochrome b556 subunit</fullName>
    </recommendedName>
</protein>
<sequence length="135" mass="14594">MSRNPGRPLSPHLTIWKWGPHMAVSILHRATGVGLAIVAGLAFVWWLVAAASGPDAYAAFYKVATSWFGYLVAIGLTWSFFQHLFSGLRHFVLDIGAGYELKVNKTGSIATMVGSVLVTLLIWVPILLSLSKGAN</sequence>
<keyword evidence="6 13" id="KW-0812">Transmembrane</keyword>
<name>A0A1T5C1C8_9SPHN</name>
<dbReference type="InterPro" id="IPR034804">
    <property type="entry name" value="SQR/QFR_C/D"/>
</dbReference>
<dbReference type="PROSITE" id="PS01000">
    <property type="entry name" value="SDH_CYT_1"/>
    <property type="match status" value="1"/>
</dbReference>
<feature type="binding site" description="axial binding residue" evidence="12">
    <location>
        <position position="83"/>
    </location>
    <ligand>
        <name>heme</name>
        <dbReference type="ChEBI" id="CHEBI:30413"/>
        <note>ligand shared with second transmembrane subunit</note>
    </ligand>
    <ligandPart>
        <name>Fe</name>
        <dbReference type="ChEBI" id="CHEBI:18248"/>
    </ligandPart>
</feature>
<keyword evidence="10 13" id="KW-0472">Membrane</keyword>
<feature type="transmembrane region" description="Helical" evidence="13">
    <location>
        <begin position="26"/>
        <end position="48"/>
    </location>
</feature>
<dbReference type="CDD" id="cd03499">
    <property type="entry name" value="SQR_TypeC_SdhC"/>
    <property type="match status" value="1"/>
</dbReference>
<evidence type="ECO:0000256" key="9">
    <source>
        <dbReference type="ARBA" id="ARBA00023004"/>
    </source>
</evidence>
<dbReference type="AlphaFoldDB" id="A0A1T5C1C8"/>
<keyword evidence="8 13" id="KW-1133">Transmembrane helix</keyword>
<comment type="function">
    <text evidence="1">Membrane-anchoring subunit of succinate dehydrogenase (SDH).</text>
</comment>
<dbReference type="InterPro" id="IPR014314">
    <property type="entry name" value="Succ_DH_cytb556"/>
</dbReference>
<dbReference type="PANTHER" id="PTHR10978:SF5">
    <property type="entry name" value="SUCCINATE DEHYDROGENASE CYTOCHROME B560 SUBUNIT, MITOCHONDRIAL"/>
    <property type="match status" value="1"/>
</dbReference>
<dbReference type="Pfam" id="PF01127">
    <property type="entry name" value="Sdh_cyt"/>
    <property type="match status" value="1"/>
</dbReference>
<keyword evidence="9 12" id="KW-0408">Iron</keyword>
<evidence type="ECO:0000256" key="1">
    <source>
        <dbReference type="ARBA" id="ARBA00004050"/>
    </source>
</evidence>